<dbReference type="Pfam" id="PF03621">
    <property type="entry name" value="MbtH"/>
    <property type="match status" value="1"/>
</dbReference>
<dbReference type="SMART" id="SM00923">
    <property type="entry name" value="MbtH"/>
    <property type="match status" value="1"/>
</dbReference>
<feature type="domain" description="MbtH-like" evidence="1">
    <location>
        <begin position="7"/>
        <end position="57"/>
    </location>
</feature>
<reference evidence="2 4" key="1">
    <citation type="journal article" date="2018" name="Appl. Microbiol. Biotechnol.">
        <title>Co-cultivation of the strictly anaerobic methanogen Methanosarcina barkeri with aerobic methanotrophs in an oxygen-limited membrane bioreactor.</title>
        <authorList>
            <person name="In 't Zandt M.H."/>
            <person name="van den Bosch T.J.M."/>
            <person name="Rijkers R."/>
            <person name="van Kessel M.A.H.J."/>
            <person name="Jetten M.S.M."/>
            <person name="Welte C.U."/>
        </authorList>
    </citation>
    <scope>NUCLEOTIDE SEQUENCE [LARGE SCALE GENOMIC DNA]</scope>
    <source>
        <strain evidence="2 4">DSM 17706</strain>
    </source>
</reference>
<dbReference type="AlphaFoldDB" id="A0A2U1SMS4"/>
<dbReference type="SUPFAM" id="SSF160582">
    <property type="entry name" value="MbtH-like"/>
    <property type="match status" value="1"/>
</dbReference>
<keyword evidence="4" id="KW-1185">Reference proteome</keyword>
<accession>A0A2U1SMS4</accession>
<comment type="caution">
    <text evidence="2">The sequence shown here is derived from an EMBL/GenBank/DDBJ whole genome shotgun (WGS) entry which is preliminary data.</text>
</comment>
<dbReference type="GO" id="GO:0019290">
    <property type="term" value="P:siderophore biosynthetic process"/>
    <property type="evidence" value="ECO:0007669"/>
    <property type="project" value="TreeGrafter"/>
</dbReference>
<reference evidence="3 5" key="3">
    <citation type="submission" date="2019-07" db="EMBL/GenBank/DDBJ databases">
        <title>Ln-dependent methylotrophs.</title>
        <authorList>
            <person name="Tani A."/>
        </authorList>
    </citation>
    <scope>NUCLEOTIDE SEQUENCE [LARGE SCALE GENOMIC DNA]</scope>
    <source>
        <strain evidence="3 5">SM89A</strain>
    </source>
</reference>
<evidence type="ECO:0000313" key="4">
    <source>
        <dbReference type="Proteomes" id="UP000245137"/>
    </source>
</evidence>
<dbReference type="EMBL" id="PUIV01000033">
    <property type="protein sequence ID" value="PWB92913.1"/>
    <property type="molecule type" value="Genomic_DNA"/>
</dbReference>
<dbReference type="GO" id="GO:0005829">
    <property type="term" value="C:cytosol"/>
    <property type="evidence" value="ECO:0007669"/>
    <property type="project" value="TreeGrafter"/>
</dbReference>
<dbReference type="RefSeq" id="WP_108918238.1">
    <property type="nucleotide sequence ID" value="NZ_BGJY01000025.1"/>
</dbReference>
<dbReference type="PANTHER" id="PTHR38444:SF1">
    <property type="entry name" value="ENTEROBACTIN BIOSYNTHESIS PROTEIN YBDZ"/>
    <property type="match status" value="1"/>
</dbReference>
<proteinExistence type="predicted"/>
<name>A0A2U1SMS4_METSR</name>
<dbReference type="Gene3D" id="3.90.820.10">
    <property type="entry name" value="Structural Genomics, Unknown Function 30-nov-00 1gh9 Mol_id"/>
    <property type="match status" value="1"/>
</dbReference>
<evidence type="ECO:0000313" key="5">
    <source>
        <dbReference type="Proteomes" id="UP000316781"/>
    </source>
</evidence>
<dbReference type="EMBL" id="VJMF01000062">
    <property type="protein sequence ID" value="TRL30946.1"/>
    <property type="molecule type" value="Genomic_DNA"/>
</dbReference>
<organism evidence="2 4">
    <name type="scientific">Methylosinus sporium</name>
    <dbReference type="NCBI Taxonomy" id="428"/>
    <lineage>
        <taxon>Bacteria</taxon>
        <taxon>Pseudomonadati</taxon>
        <taxon>Pseudomonadota</taxon>
        <taxon>Alphaproteobacteria</taxon>
        <taxon>Hyphomicrobiales</taxon>
        <taxon>Methylocystaceae</taxon>
        <taxon>Methylosinus</taxon>
    </lineage>
</organism>
<dbReference type="Proteomes" id="UP000316781">
    <property type="component" value="Unassembled WGS sequence"/>
</dbReference>
<dbReference type="InterPro" id="IPR037407">
    <property type="entry name" value="MLP_fam"/>
</dbReference>
<dbReference type="InterPro" id="IPR005153">
    <property type="entry name" value="MbtH-like_dom"/>
</dbReference>
<dbReference type="InterPro" id="IPR038020">
    <property type="entry name" value="MbtH-like_sf"/>
</dbReference>
<reference evidence="2" key="2">
    <citation type="submission" date="2018-02" db="EMBL/GenBank/DDBJ databases">
        <authorList>
            <person name="Cohen D.B."/>
            <person name="Kent A.D."/>
        </authorList>
    </citation>
    <scope>NUCLEOTIDE SEQUENCE</scope>
    <source>
        <strain evidence="2">DSM 17706</strain>
    </source>
</reference>
<gene>
    <name evidence="2" type="ORF">C5689_15860</name>
    <name evidence="3" type="ORF">FM996_15000</name>
</gene>
<dbReference type="PANTHER" id="PTHR38444">
    <property type="entry name" value="ENTEROBACTIN BIOSYNTHESIS PROTEIN YBDZ"/>
    <property type="match status" value="1"/>
</dbReference>
<dbReference type="OrthoDB" id="7584480at2"/>
<evidence type="ECO:0000313" key="2">
    <source>
        <dbReference type="EMBL" id="PWB92913.1"/>
    </source>
</evidence>
<evidence type="ECO:0000259" key="1">
    <source>
        <dbReference type="SMART" id="SM00923"/>
    </source>
</evidence>
<protein>
    <submittedName>
        <fullName evidence="2">MbtH family protein</fullName>
    </submittedName>
</protein>
<sequence>MDDAQINPFDDERLSFVVLVNSRAQYSLWPDFSADPKGWRRVFGPGTRQQCTQYVDDHWIDMRPHAEAGA</sequence>
<dbReference type="Proteomes" id="UP000245137">
    <property type="component" value="Unassembled WGS sequence"/>
</dbReference>
<evidence type="ECO:0000313" key="3">
    <source>
        <dbReference type="EMBL" id="TRL30946.1"/>
    </source>
</evidence>